<dbReference type="Proteomes" id="UP000642070">
    <property type="component" value="Unassembled WGS sequence"/>
</dbReference>
<sequence>MARVVLHPGEDERVTIILTEVPEGTELTYLYEGPAVGPADVAAAEAMLDRMAEHT</sequence>
<accession>A0A917U001</accession>
<protein>
    <submittedName>
        <fullName evidence="1">Uncharacterized protein</fullName>
    </submittedName>
</protein>
<evidence type="ECO:0000313" key="2">
    <source>
        <dbReference type="Proteomes" id="UP000642070"/>
    </source>
</evidence>
<dbReference type="AlphaFoldDB" id="A0A917U001"/>
<proteinExistence type="predicted"/>
<dbReference type="EMBL" id="BMPI01000030">
    <property type="protein sequence ID" value="GGM48516.1"/>
    <property type="molecule type" value="Genomic_DNA"/>
</dbReference>
<name>A0A917U001_9ACTN</name>
<reference evidence="1" key="1">
    <citation type="journal article" date="2014" name="Int. J. Syst. Evol. Microbiol.">
        <title>Complete genome sequence of Corynebacterium casei LMG S-19264T (=DSM 44701T), isolated from a smear-ripened cheese.</title>
        <authorList>
            <consortium name="US DOE Joint Genome Institute (JGI-PGF)"/>
            <person name="Walter F."/>
            <person name="Albersmeier A."/>
            <person name="Kalinowski J."/>
            <person name="Ruckert C."/>
        </authorList>
    </citation>
    <scope>NUCLEOTIDE SEQUENCE</scope>
    <source>
        <strain evidence="1">JCM 19831</strain>
    </source>
</reference>
<comment type="caution">
    <text evidence="1">The sequence shown here is derived from an EMBL/GenBank/DDBJ whole genome shotgun (WGS) entry which is preliminary data.</text>
</comment>
<gene>
    <name evidence="1" type="ORF">GCM10007977_057640</name>
</gene>
<keyword evidence="2" id="KW-1185">Reference proteome</keyword>
<reference evidence="1" key="2">
    <citation type="submission" date="2020-09" db="EMBL/GenBank/DDBJ databases">
        <authorList>
            <person name="Sun Q."/>
            <person name="Ohkuma M."/>
        </authorList>
    </citation>
    <scope>NUCLEOTIDE SEQUENCE</scope>
    <source>
        <strain evidence="1">JCM 19831</strain>
    </source>
</reference>
<organism evidence="1 2">
    <name type="scientific">Dactylosporangium sucinum</name>
    <dbReference type="NCBI Taxonomy" id="1424081"/>
    <lineage>
        <taxon>Bacteria</taxon>
        <taxon>Bacillati</taxon>
        <taxon>Actinomycetota</taxon>
        <taxon>Actinomycetes</taxon>
        <taxon>Micromonosporales</taxon>
        <taxon>Micromonosporaceae</taxon>
        <taxon>Dactylosporangium</taxon>
    </lineage>
</organism>
<evidence type="ECO:0000313" key="1">
    <source>
        <dbReference type="EMBL" id="GGM48516.1"/>
    </source>
</evidence>